<feature type="coiled-coil region" evidence="4">
    <location>
        <begin position="2696"/>
        <end position="2830"/>
    </location>
</feature>
<feature type="compositionally biased region" description="Polar residues" evidence="5">
    <location>
        <begin position="1238"/>
        <end position="1247"/>
    </location>
</feature>
<dbReference type="STRING" id="667725.A0A0L0FXP1"/>
<dbReference type="InterPro" id="IPR002110">
    <property type="entry name" value="Ankyrin_rpt"/>
</dbReference>
<feature type="compositionally biased region" description="Gly residues" evidence="5">
    <location>
        <begin position="250"/>
        <end position="266"/>
    </location>
</feature>
<feature type="region of interest" description="Disordered" evidence="5">
    <location>
        <begin position="1202"/>
        <end position="1259"/>
    </location>
</feature>
<feature type="repeat" description="ANK" evidence="3">
    <location>
        <begin position="104"/>
        <end position="136"/>
    </location>
</feature>
<dbReference type="SUPFAM" id="SSF48403">
    <property type="entry name" value="Ankyrin repeat"/>
    <property type="match status" value="1"/>
</dbReference>
<keyword evidence="1" id="KW-0677">Repeat</keyword>
<feature type="region of interest" description="Disordered" evidence="5">
    <location>
        <begin position="2528"/>
        <end position="2549"/>
    </location>
</feature>
<evidence type="ECO:0000256" key="5">
    <source>
        <dbReference type="SAM" id="MobiDB-lite"/>
    </source>
</evidence>
<feature type="repeat" description="ANK" evidence="3">
    <location>
        <begin position="38"/>
        <end position="70"/>
    </location>
</feature>
<feature type="compositionally biased region" description="Polar residues" evidence="5">
    <location>
        <begin position="1866"/>
        <end position="1875"/>
    </location>
</feature>
<feature type="region of interest" description="Disordered" evidence="5">
    <location>
        <begin position="761"/>
        <end position="834"/>
    </location>
</feature>
<sequence>MSDKLWQAVFNKDIGAVERLCKEGVSLDTLNWHNPAIKNWTCLHIAASTGQVEILRLLVNAGADLHPKSKNGSRPLHFAALSLNLDAVQTLLDAGARINALDKQKNTVLHRAVMKHHIQMAKLLLDNHANPQMRNKKGLSPIDLAVETCDRDLINCFGGAAGIGGTAENMPLPLPDLRQLNEDCIGDTLREDTDTNTHGSAQPSHLTAQLGQAKIRQPSGWIGGQAAYPQNNIFAPFALDSTPAARFGLYGSGTGWDQGQGQGSGPGSTASGDTPAYSSQSPAQNSSVQNEPAVGNVHDYGAQQQQAPSGKMYTPAMTEPQRRESESFVAQTGQPIARPLVPPGLDQVGYGSSQANQGLDLAGFGSRKPSLVLDQAAENGEGADAPVAENTWEAENEGWGSVDALDTFPAQSQDAHLGAGGDGEEHPAARGLEVGSHKEVEGYSVGSHNTAPSLNSSAVQPSATTAVGPLSTGADAPTTSQQGSGHVDQEVSEEMARADDGWDDESAQTDDGWGAESSDWGDGDALEATEEPSTEVDVDGVDSAQSMGAGAADDVVGDKPNSMGVSAADGTVRQVYAEDSGSVAEQSTEALAGTQEDLDDGMRGDMNDDTIEASGESRNNAYAQQREHSLENDTSRTHAEMEDGMLQMEVADGAQGEDLTEGQTADYTDAKGEEYAEAEVEDDSQARDENQVHDQTTPPEEPAVQIQDQDQEEEAYAMDLTDEAQDGWGEDGDVWGDEYSLQLSDGIRTDKAAYMLEVSSDDGGAVEVPEETEDSTEHLLGGESTEHHEGEADAESSVTEETSGELVGGASAAQQPVAEESESIGQVGAEGNAQHTTVDEGAGVVAEGTPELPVVDESAEQLVAGTSTGQFEAEVSSHYPVEEDSVPVSLGQGALNDGTGDLEQTDGDGWGTEDAQWSDDDGLEVEAAADLAMPLSHTQENSTEKKNDVSSYFGSGVQGAEHGEVMGDTHDSFSLSSTNGDNASERDIDGVYGSALEHQGTADAKHGDGADSTDWTVNGDNVDEVDDVVAGESELEEIILPTDTGDGPGAENVINVLDATVENQPATEAVPGQSEHSAYPVDNGAQAGAAEDSTAAPVSTHASADDALAHTQSTDAGAPADNGWDTTEDTWGDERANENENDMQSLDAGSATETIAAPTGHAGGLSSYFGEKSGEDHTGVFADVREGSQVQTGAALGHEAEGLANQGEDGWEADGDNWDDAGEMEMAADPEALAETPGTDTNLSNYFGGSVDMEGSGERELPHAVDTYQSDGDGEATHSIAAADTAESGWDVPDTDTWGQVDSENVAPTTETPPEPPASDQGVSGYVGEGTTSAADSMFAQATAEDKDVRSDENALVVDTPIAQGEDGWGVDEGAWDGDGAETEGISEASGYETVSVYGESVSHANEGDDAPAETSEDGAVAATQEERVSQDQETPSTQAEDGWTAEGEGWDEEGAGVEIAPDTQTVEKPSVESANLSNYFGDGMGEQGQAHMEHTDTTDAEAQTTRTEDGWEAEGEGWDEEGAGVEIAPDTKTVEEPSVESTNMSNYFGDGVGGPEQSHPDNTEAVINEVYALDSEKSVAQAEDEWEAEGEGWGEDGAVEVAPDTEAATETPVEGSTSAYLLGDGGGVPEQAQTDDTDTIHADAQVQHSETLETSAARAEDGWEAEGEGWGEDDAVEVAPDTEVTVEGIAEDIYSPNSLGEGGGVKEQAQPSTTDVVVNEVDVLDSQTPAAQAEDGWEAEGWDEAETVEMGADIQAAVEPPALGTSISNYFGGDVGVQAQGGVAGAPDTADLSSYFGQASGAQQSEGLFGTNATTETAEAPADNNKPNNMSNYFGTGAEVQGQGTNPEPTGHADMSSYFGEGSGVTVQKDSTDTAESNSMANYFGFSAGAQKPDDAADASTSSPVSGYYGNGMGVHGLVGKPDKAINDDTYNYFGNTAGIQAQQATSTVTAHAPETLTDQTVLPTQADDGRGAEGEGWGGEDAVDMVSSTDAAMGNIVDYTDTNSSNYTGESAGVQAQPRVENAVDMSDAVHDETSIHALDTQTTQMEDGWEAEGDGWHSNETVELAPETAAAAETPGEGTSLSSYFASSSVSDGVSAVAQPDEEDQTRIPEGAAGVPGDALEYVNDTTDVNAPGSGDGSTTVCTSGYGEDSASLNPIDAAVYEDSTPEWDAGSEGWVDVGSHEPSVDTSVGRAGDSATKASESVRGVAGEERLREELARFAHELEVLRELNAALNVSLENRDDQIRVLEKNVVEQQDELLARDSERLESRASSQHDLDVARESETRLQEIIEDKDEELRSMEATLAELLDESEAKESEFNEQLALVHQELDNSRETEGELQAALQEKDEQIKTLQSNLSTVEEQLDVIDNDKGEELAQAQQQQEISRESEAMLTDALVDKEDRIVELEAEVQSLQHELDSRDSLLRTAEADVETLRSERDDELEEVTEMLALATEGEVDATAKLEAKEDELAERASELDELRTNVKELEDQCLDQDAELSELKPRLEDCLNEMATLREQLRTMRSRIDAPPTHSTKEPHTRALSPPLEDADDQLTISLEDLQTSPAEGEQSLGNPEQVHLLSQQESTRTQHPLGMDTDVSAGLDNQAVGESLPVDAESMAGGYNVSMDDSDGEYDQCLERLLERAQAQGEYDDLEELLSQATTDGVESIDTLLERMRSTKVDADAEVIEMRAARDKALAENAEKSVHLAELQERVVDLQAANTDLQSRIQHMEGQVNPDGSDVLGVELLAARNELANKDAALSEARAMVAELESAVAAAQAVHQQHQSEVDNNISDAETQLAELREQVADLQATNADLQSRIHYLEAQTNPDELDQVKQEFLAAQTSLAHRDGELRDARARISELESVAATAQEMRPQKPETNSTRSDAEAQLADLQEQIAGLNTVNTDLQARIQDLQTQVFSDELGEVCQELLAARNELAIKDDELREARARVSQLETEAQTAQDIRSLGTESNQVGGDGSLGLPSFKLEKRVFYQQQSAMLDELLAICDEI</sequence>
<feature type="compositionally biased region" description="Polar residues" evidence="5">
    <location>
        <begin position="1297"/>
        <end position="1307"/>
    </location>
</feature>
<keyword evidence="7" id="KW-1185">Reference proteome</keyword>
<evidence type="ECO:0000313" key="7">
    <source>
        <dbReference type="Proteomes" id="UP000054560"/>
    </source>
</evidence>
<keyword evidence="4" id="KW-0175">Coiled coil</keyword>
<feature type="region of interest" description="Disordered" evidence="5">
    <location>
        <begin position="2185"/>
        <end position="2204"/>
    </location>
</feature>
<feature type="compositionally biased region" description="Acidic residues" evidence="5">
    <location>
        <begin position="1209"/>
        <end position="1228"/>
    </location>
</feature>
<feature type="region of interest" description="Disordered" evidence="5">
    <location>
        <begin position="1955"/>
        <end position="1981"/>
    </location>
</feature>
<feature type="compositionally biased region" description="Acidic residues" evidence="5">
    <location>
        <begin position="519"/>
        <end position="540"/>
    </location>
</feature>
<keyword evidence="2 3" id="KW-0040">ANK repeat</keyword>
<feature type="region of interest" description="Disordered" evidence="5">
    <location>
        <begin position="412"/>
        <end position="712"/>
    </location>
</feature>
<organism evidence="6 7">
    <name type="scientific">Sphaeroforma arctica JP610</name>
    <dbReference type="NCBI Taxonomy" id="667725"/>
    <lineage>
        <taxon>Eukaryota</taxon>
        <taxon>Ichthyosporea</taxon>
        <taxon>Ichthyophonida</taxon>
        <taxon>Sphaeroforma</taxon>
    </lineage>
</organism>
<proteinExistence type="predicted"/>
<feature type="compositionally biased region" description="Polar residues" evidence="5">
    <location>
        <begin position="196"/>
        <end position="210"/>
    </location>
</feature>
<feature type="region of interest" description="Disordered" evidence="5">
    <location>
        <begin position="2266"/>
        <end position="2286"/>
    </location>
</feature>
<feature type="compositionally biased region" description="Basic and acidic residues" evidence="5">
    <location>
        <begin position="1344"/>
        <end position="1353"/>
    </location>
</feature>
<evidence type="ECO:0000256" key="3">
    <source>
        <dbReference type="PROSITE-ProRule" id="PRU00023"/>
    </source>
</evidence>
<protein>
    <submittedName>
        <fullName evidence="6">Uncharacterized protein</fullName>
    </submittedName>
</protein>
<feature type="coiled-coil region" evidence="4">
    <location>
        <begin position="2857"/>
        <end position="2969"/>
    </location>
</feature>
<feature type="region of interest" description="Disordered" evidence="5">
    <location>
        <begin position="889"/>
        <end position="917"/>
    </location>
</feature>
<feature type="compositionally biased region" description="Polar residues" evidence="5">
    <location>
        <begin position="1463"/>
        <end position="1479"/>
    </location>
</feature>
<dbReference type="Gene3D" id="1.10.287.1490">
    <property type="match status" value="1"/>
</dbReference>
<feature type="compositionally biased region" description="Polar residues" evidence="5">
    <location>
        <begin position="972"/>
        <end position="982"/>
    </location>
</feature>
<dbReference type="PANTHER" id="PTHR24173">
    <property type="entry name" value="ANKYRIN REPEAT CONTAINING"/>
    <property type="match status" value="1"/>
</dbReference>
<dbReference type="OrthoDB" id="194358at2759"/>
<feature type="compositionally biased region" description="Acidic residues" evidence="5">
    <location>
        <begin position="1408"/>
        <end position="1417"/>
    </location>
</feature>
<reference evidence="6 7" key="1">
    <citation type="submission" date="2011-02" db="EMBL/GenBank/DDBJ databases">
        <title>The Genome Sequence of Sphaeroforma arctica JP610.</title>
        <authorList>
            <consortium name="The Broad Institute Genome Sequencing Platform"/>
            <person name="Russ C."/>
            <person name="Cuomo C."/>
            <person name="Young S.K."/>
            <person name="Zeng Q."/>
            <person name="Gargeya S."/>
            <person name="Alvarado L."/>
            <person name="Berlin A."/>
            <person name="Chapman S.B."/>
            <person name="Chen Z."/>
            <person name="Freedman E."/>
            <person name="Gellesch M."/>
            <person name="Goldberg J."/>
            <person name="Griggs A."/>
            <person name="Gujja S."/>
            <person name="Heilman E."/>
            <person name="Heiman D."/>
            <person name="Howarth C."/>
            <person name="Mehta T."/>
            <person name="Neiman D."/>
            <person name="Pearson M."/>
            <person name="Roberts A."/>
            <person name="Saif S."/>
            <person name="Shea T."/>
            <person name="Shenoy N."/>
            <person name="Sisk P."/>
            <person name="Stolte C."/>
            <person name="Sykes S."/>
            <person name="White J."/>
            <person name="Yandava C."/>
            <person name="Burger G."/>
            <person name="Gray M.W."/>
            <person name="Holland P.W.H."/>
            <person name="King N."/>
            <person name="Lang F.B.F."/>
            <person name="Roger A.J."/>
            <person name="Ruiz-Trillo I."/>
            <person name="Haas B."/>
            <person name="Nusbaum C."/>
            <person name="Birren B."/>
        </authorList>
    </citation>
    <scope>NUCLEOTIDE SEQUENCE [LARGE SCALE GENOMIC DNA]</scope>
    <source>
        <strain evidence="6 7">JP610</strain>
    </source>
</reference>
<feature type="coiled-coil region" evidence="4">
    <location>
        <begin position="2286"/>
        <end position="2528"/>
    </location>
</feature>
<evidence type="ECO:0000313" key="6">
    <source>
        <dbReference type="EMBL" id="KNC81336.1"/>
    </source>
</evidence>
<dbReference type="EMBL" id="KQ242044">
    <property type="protein sequence ID" value="KNC81336.1"/>
    <property type="molecule type" value="Genomic_DNA"/>
</dbReference>
<feature type="region of interest" description="Disordered" evidence="5">
    <location>
        <begin position="1856"/>
        <end position="1875"/>
    </location>
</feature>
<dbReference type="GeneID" id="25906838"/>
<dbReference type="SMART" id="SM00248">
    <property type="entry name" value="ANK"/>
    <property type="match status" value="3"/>
</dbReference>
<evidence type="ECO:0000256" key="4">
    <source>
        <dbReference type="SAM" id="Coils"/>
    </source>
</evidence>
<dbReference type="PROSITE" id="PS50297">
    <property type="entry name" value="ANK_REP_REGION"/>
    <property type="match status" value="3"/>
</dbReference>
<dbReference type="RefSeq" id="XP_014155238.1">
    <property type="nucleotide sequence ID" value="XM_014299763.1"/>
</dbReference>
<feature type="compositionally biased region" description="Polar residues" evidence="5">
    <location>
        <begin position="446"/>
        <end position="465"/>
    </location>
</feature>
<dbReference type="Proteomes" id="UP000054560">
    <property type="component" value="Unassembled WGS sequence"/>
</dbReference>
<feature type="compositionally biased region" description="Polar residues" evidence="5">
    <location>
        <begin position="276"/>
        <end position="290"/>
    </location>
</feature>
<accession>A0A0L0FXP1</accession>
<dbReference type="eggNOG" id="KOG4177">
    <property type="taxonomic scope" value="Eukaryota"/>
</dbReference>
<feature type="region of interest" description="Disordered" evidence="5">
    <location>
        <begin position="1604"/>
        <end position="1635"/>
    </location>
</feature>
<dbReference type="PANTHER" id="PTHR24173:SF74">
    <property type="entry name" value="ANKYRIN REPEAT DOMAIN-CONTAINING PROTEIN 16"/>
    <property type="match status" value="1"/>
</dbReference>
<feature type="compositionally biased region" description="Acidic residues" evidence="5">
    <location>
        <begin position="1511"/>
        <end position="1524"/>
    </location>
</feature>
<evidence type="ECO:0000256" key="1">
    <source>
        <dbReference type="ARBA" id="ARBA00022737"/>
    </source>
</evidence>
<feature type="region of interest" description="Disordered" evidence="5">
    <location>
        <begin position="935"/>
        <end position="987"/>
    </location>
</feature>
<feature type="compositionally biased region" description="Basic and acidic residues" evidence="5">
    <location>
        <begin position="625"/>
        <end position="641"/>
    </location>
</feature>
<feature type="compositionally biased region" description="Basic and acidic residues" evidence="5">
    <location>
        <begin position="961"/>
        <end position="971"/>
    </location>
</feature>
<feature type="region of interest" description="Disordered" evidence="5">
    <location>
        <begin position="1282"/>
        <end position="1562"/>
    </location>
</feature>
<dbReference type="Gene3D" id="1.25.40.20">
    <property type="entry name" value="Ankyrin repeat-containing domain"/>
    <property type="match status" value="1"/>
</dbReference>
<dbReference type="PROSITE" id="PS50088">
    <property type="entry name" value="ANK_REPEAT"/>
    <property type="match status" value="3"/>
</dbReference>
<gene>
    <name evidence="6" type="ORF">SARC_06334</name>
</gene>
<feature type="repeat" description="ANK" evidence="3">
    <location>
        <begin position="71"/>
        <end position="103"/>
    </location>
</feature>
<feature type="region of interest" description="Disordered" evidence="5">
    <location>
        <begin position="250"/>
        <end position="294"/>
    </location>
</feature>
<feature type="region of interest" description="Disordered" evidence="5">
    <location>
        <begin position="302"/>
        <end position="321"/>
    </location>
</feature>
<feature type="region of interest" description="Disordered" evidence="5">
    <location>
        <begin position="188"/>
        <end position="212"/>
    </location>
</feature>
<name>A0A0L0FXP1_9EUKA</name>
<dbReference type="InterPro" id="IPR036770">
    <property type="entry name" value="Ankyrin_rpt-contain_sf"/>
</dbReference>
<dbReference type="Pfam" id="PF00023">
    <property type="entry name" value="Ank"/>
    <property type="match status" value="1"/>
</dbReference>
<feature type="coiled-coil region" evidence="4">
    <location>
        <begin position="2212"/>
        <end position="2260"/>
    </location>
</feature>
<feature type="region of interest" description="Disordered" evidence="5">
    <location>
        <begin position="1067"/>
        <end position="1135"/>
    </location>
</feature>
<evidence type="ECO:0000256" key="2">
    <source>
        <dbReference type="ARBA" id="ARBA00023043"/>
    </source>
</evidence>
<dbReference type="Pfam" id="PF12796">
    <property type="entry name" value="Ank_2"/>
    <property type="match status" value="1"/>
</dbReference>